<comment type="caution">
    <text evidence="2">The sequence shown here is derived from an EMBL/GenBank/DDBJ whole genome shotgun (WGS) entry which is preliminary data.</text>
</comment>
<dbReference type="EMBL" id="PYGA01000023">
    <property type="protein sequence ID" value="PSK90228.1"/>
    <property type="molecule type" value="Genomic_DNA"/>
</dbReference>
<accession>A0A2P8CZ23</accession>
<dbReference type="Proteomes" id="UP000240542">
    <property type="component" value="Unassembled WGS sequence"/>
</dbReference>
<feature type="region of interest" description="Disordered" evidence="1">
    <location>
        <begin position="39"/>
        <end position="58"/>
    </location>
</feature>
<reference evidence="2 3" key="1">
    <citation type="submission" date="2018-03" db="EMBL/GenBank/DDBJ databases">
        <title>Genomic Encyclopedia of Archaeal and Bacterial Type Strains, Phase II (KMG-II): from individual species to whole genera.</title>
        <authorList>
            <person name="Goeker M."/>
        </authorList>
    </citation>
    <scope>NUCLEOTIDE SEQUENCE [LARGE SCALE GENOMIC DNA]</scope>
    <source>
        <strain evidence="2 3">DSM 45312</strain>
    </source>
</reference>
<name>A0A2P8CZ23_9ACTN</name>
<keyword evidence="3" id="KW-1185">Reference proteome</keyword>
<evidence type="ECO:0000256" key="1">
    <source>
        <dbReference type="SAM" id="MobiDB-lite"/>
    </source>
</evidence>
<organism evidence="2 3">
    <name type="scientific">Murinocardiopsis flavida</name>
    <dbReference type="NCBI Taxonomy" id="645275"/>
    <lineage>
        <taxon>Bacteria</taxon>
        <taxon>Bacillati</taxon>
        <taxon>Actinomycetota</taxon>
        <taxon>Actinomycetes</taxon>
        <taxon>Streptosporangiales</taxon>
        <taxon>Nocardiopsidaceae</taxon>
        <taxon>Murinocardiopsis</taxon>
    </lineage>
</organism>
<gene>
    <name evidence="2" type="ORF">CLV63_12357</name>
</gene>
<sequence>MPSAVRPQQHDPAAAHEPGTHRAADPAHRLRCRLCLIPGRPRRTAPVPAAQPGRPATR</sequence>
<proteinExistence type="predicted"/>
<evidence type="ECO:0000313" key="3">
    <source>
        <dbReference type="Proteomes" id="UP000240542"/>
    </source>
</evidence>
<feature type="compositionally biased region" description="Basic and acidic residues" evidence="1">
    <location>
        <begin position="18"/>
        <end position="28"/>
    </location>
</feature>
<evidence type="ECO:0000313" key="2">
    <source>
        <dbReference type="EMBL" id="PSK90228.1"/>
    </source>
</evidence>
<dbReference type="AlphaFoldDB" id="A0A2P8CZ23"/>
<protein>
    <submittedName>
        <fullName evidence="2">Uncharacterized protein</fullName>
    </submittedName>
</protein>
<feature type="region of interest" description="Disordered" evidence="1">
    <location>
        <begin position="1"/>
        <end position="28"/>
    </location>
</feature>